<sequence length="123" mass="13837">MSSKVWEAVGMISLAFLAFLTTVVLIKNHEMIFQSSATQQLPLFTWETSNCDSIYSDLAMLNSSSHEPEASRNYLRKFYDEAMQKGIGRRRQTSIHSGGLFQYDDVRVTPIHGSSLPSADLDD</sequence>
<keyword evidence="1" id="KW-1133">Transmembrane helix</keyword>
<name>A0AAD5MLZ0_PARTN</name>
<comment type="caution">
    <text evidence="2">The sequence shown here is derived from an EMBL/GenBank/DDBJ whole genome shotgun (WGS) entry which is preliminary data.</text>
</comment>
<evidence type="ECO:0000313" key="3">
    <source>
        <dbReference type="Proteomes" id="UP001196413"/>
    </source>
</evidence>
<accession>A0AAD5MLZ0</accession>
<dbReference type="EMBL" id="JAHQIW010003358">
    <property type="protein sequence ID" value="KAJ1358293.1"/>
    <property type="molecule type" value="Genomic_DNA"/>
</dbReference>
<evidence type="ECO:0000256" key="1">
    <source>
        <dbReference type="SAM" id="Phobius"/>
    </source>
</evidence>
<evidence type="ECO:0000313" key="2">
    <source>
        <dbReference type="EMBL" id="KAJ1358293.1"/>
    </source>
</evidence>
<dbReference type="Proteomes" id="UP001196413">
    <property type="component" value="Unassembled WGS sequence"/>
</dbReference>
<keyword evidence="1" id="KW-0812">Transmembrane</keyword>
<protein>
    <submittedName>
        <fullName evidence="2">Uncharacterized protein</fullName>
    </submittedName>
</protein>
<gene>
    <name evidence="2" type="ORF">KIN20_016691</name>
</gene>
<keyword evidence="3" id="KW-1185">Reference proteome</keyword>
<organism evidence="2 3">
    <name type="scientific">Parelaphostrongylus tenuis</name>
    <name type="common">Meningeal worm</name>
    <dbReference type="NCBI Taxonomy" id="148309"/>
    <lineage>
        <taxon>Eukaryota</taxon>
        <taxon>Metazoa</taxon>
        <taxon>Ecdysozoa</taxon>
        <taxon>Nematoda</taxon>
        <taxon>Chromadorea</taxon>
        <taxon>Rhabditida</taxon>
        <taxon>Rhabditina</taxon>
        <taxon>Rhabditomorpha</taxon>
        <taxon>Strongyloidea</taxon>
        <taxon>Metastrongylidae</taxon>
        <taxon>Parelaphostrongylus</taxon>
    </lineage>
</organism>
<reference evidence="2" key="1">
    <citation type="submission" date="2021-06" db="EMBL/GenBank/DDBJ databases">
        <title>Parelaphostrongylus tenuis whole genome reference sequence.</title>
        <authorList>
            <person name="Garwood T.J."/>
            <person name="Larsen P.A."/>
            <person name="Fountain-Jones N.M."/>
            <person name="Garbe J.R."/>
            <person name="Macchietto M.G."/>
            <person name="Kania S.A."/>
            <person name="Gerhold R.W."/>
            <person name="Richards J.E."/>
            <person name="Wolf T.M."/>
        </authorList>
    </citation>
    <scope>NUCLEOTIDE SEQUENCE</scope>
    <source>
        <strain evidence="2">MNPRO001-30</strain>
        <tissue evidence="2">Meninges</tissue>
    </source>
</reference>
<proteinExistence type="predicted"/>
<keyword evidence="1" id="KW-0472">Membrane</keyword>
<feature type="transmembrane region" description="Helical" evidence="1">
    <location>
        <begin position="6"/>
        <end position="26"/>
    </location>
</feature>
<dbReference type="AlphaFoldDB" id="A0AAD5MLZ0"/>